<organism evidence="2 3">
    <name type="scientific">Cryphonectria parasitica (strain ATCC 38755 / EP155)</name>
    <dbReference type="NCBI Taxonomy" id="660469"/>
    <lineage>
        <taxon>Eukaryota</taxon>
        <taxon>Fungi</taxon>
        <taxon>Dikarya</taxon>
        <taxon>Ascomycota</taxon>
        <taxon>Pezizomycotina</taxon>
        <taxon>Sordariomycetes</taxon>
        <taxon>Sordariomycetidae</taxon>
        <taxon>Diaporthales</taxon>
        <taxon>Cryphonectriaceae</taxon>
        <taxon>Cryphonectria-Endothia species complex</taxon>
        <taxon>Cryphonectria</taxon>
    </lineage>
</organism>
<comment type="caution">
    <text evidence="2">The sequence shown here is derived from an EMBL/GenBank/DDBJ whole genome shotgun (WGS) entry which is preliminary data.</text>
</comment>
<feature type="compositionally biased region" description="Polar residues" evidence="1">
    <location>
        <begin position="111"/>
        <end position="127"/>
    </location>
</feature>
<reference evidence="2" key="1">
    <citation type="journal article" date="2020" name="Phytopathology">
        <title>Genome sequence of the chestnut blight fungus Cryphonectria parasitica EP155: A fundamental resource for an archetypical invasive plant pathogen.</title>
        <authorList>
            <person name="Crouch J.A."/>
            <person name="Dawe A."/>
            <person name="Aerts A."/>
            <person name="Barry K."/>
            <person name="Churchill A.C.L."/>
            <person name="Grimwood J."/>
            <person name="Hillman B."/>
            <person name="Milgroom M.G."/>
            <person name="Pangilinan J."/>
            <person name="Smith M."/>
            <person name="Salamov A."/>
            <person name="Schmutz J."/>
            <person name="Yadav J."/>
            <person name="Grigoriev I.V."/>
            <person name="Nuss D."/>
        </authorList>
    </citation>
    <scope>NUCLEOTIDE SEQUENCE</scope>
    <source>
        <strain evidence="2">EP155</strain>
    </source>
</reference>
<evidence type="ECO:0000313" key="2">
    <source>
        <dbReference type="EMBL" id="KAF3766440.1"/>
    </source>
</evidence>
<sequence>MSLPIVVQTVSHMNNQYTYIHYLLCILGDEGTKSTAHTISLLSLPSTSSTATNIATTTTTSTTTTTTTTPPPPPPSSPSPAQYSLEHSPHLHSPFTTISTPSVSSIPEVQYPQSHHFVTSQPLSTSS</sequence>
<proteinExistence type="predicted"/>
<name>A0A9P4Y5D8_CRYP1</name>
<dbReference type="Proteomes" id="UP000803844">
    <property type="component" value="Unassembled WGS sequence"/>
</dbReference>
<dbReference type="RefSeq" id="XP_040777401.1">
    <property type="nucleotide sequence ID" value="XM_040925197.1"/>
</dbReference>
<keyword evidence="3" id="KW-1185">Reference proteome</keyword>
<feature type="region of interest" description="Disordered" evidence="1">
    <location>
        <begin position="46"/>
        <end position="127"/>
    </location>
</feature>
<evidence type="ECO:0000256" key="1">
    <source>
        <dbReference type="SAM" id="MobiDB-lite"/>
    </source>
</evidence>
<feature type="compositionally biased region" description="Pro residues" evidence="1">
    <location>
        <begin position="69"/>
        <end position="78"/>
    </location>
</feature>
<evidence type="ECO:0000313" key="3">
    <source>
        <dbReference type="Proteomes" id="UP000803844"/>
    </source>
</evidence>
<protein>
    <submittedName>
        <fullName evidence="2">Uncharacterized protein</fullName>
    </submittedName>
</protein>
<dbReference type="EMBL" id="MU032347">
    <property type="protein sequence ID" value="KAF3766440.1"/>
    <property type="molecule type" value="Genomic_DNA"/>
</dbReference>
<accession>A0A9P4Y5D8</accession>
<feature type="compositionally biased region" description="Low complexity" evidence="1">
    <location>
        <begin position="93"/>
        <end position="107"/>
    </location>
</feature>
<feature type="compositionally biased region" description="Low complexity" evidence="1">
    <location>
        <begin position="46"/>
        <end position="68"/>
    </location>
</feature>
<dbReference type="GeneID" id="63842326"/>
<dbReference type="AlphaFoldDB" id="A0A9P4Y5D8"/>
<gene>
    <name evidence="2" type="ORF">M406DRAFT_68779</name>
</gene>